<evidence type="ECO:0000256" key="1">
    <source>
        <dbReference type="SAM" id="MobiDB-lite"/>
    </source>
</evidence>
<name>A0AA36JKA7_9DINO</name>
<dbReference type="AlphaFoldDB" id="A0AA36JKA7"/>
<dbReference type="Proteomes" id="UP001178507">
    <property type="component" value="Unassembled WGS sequence"/>
</dbReference>
<dbReference type="EMBL" id="CAUJNA010003691">
    <property type="protein sequence ID" value="CAJ1407793.1"/>
    <property type="molecule type" value="Genomic_DNA"/>
</dbReference>
<comment type="caution">
    <text evidence="2">The sequence shown here is derived from an EMBL/GenBank/DDBJ whole genome shotgun (WGS) entry which is preliminary data.</text>
</comment>
<proteinExistence type="predicted"/>
<feature type="region of interest" description="Disordered" evidence="1">
    <location>
        <begin position="219"/>
        <end position="273"/>
    </location>
</feature>
<evidence type="ECO:0000313" key="3">
    <source>
        <dbReference type="Proteomes" id="UP001178507"/>
    </source>
</evidence>
<protein>
    <submittedName>
        <fullName evidence="2">Uncharacterized protein</fullName>
    </submittedName>
</protein>
<gene>
    <name evidence="2" type="ORF">EVOR1521_LOCUS29402</name>
</gene>
<accession>A0AA36JKA7</accession>
<feature type="compositionally biased region" description="Low complexity" evidence="1">
    <location>
        <begin position="247"/>
        <end position="258"/>
    </location>
</feature>
<evidence type="ECO:0000313" key="2">
    <source>
        <dbReference type="EMBL" id="CAJ1407793.1"/>
    </source>
</evidence>
<reference evidence="2" key="1">
    <citation type="submission" date="2023-08" db="EMBL/GenBank/DDBJ databases">
        <authorList>
            <person name="Chen Y."/>
            <person name="Shah S."/>
            <person name="Dougan E. K."/>
            <person name="Thang M."/>
            <person name="Chan C."/>
        </authorList>
    </citation>
    <scope>NUCLEOTIDE SEQUENCE</scope>
</reference>
<keyword evidence="3" id="KW-1185">Reference proteome</keyword>
<feature type="compositionally biased region" description="Gly residues" evidence="1">
    <location>
        <begin position="224"/>
        <end position="234"/>
    </location>
</feature>
<organism evidence="2 3">
    <name type="scientific">Effrenium voratum</name>
    <dbReference type="NCBI Taxonomy" id="2562239"/>
    <lineage>
        <taxon>Eukaryota</taxon>
        <taxon>Sar</taxon>
        <taxon>Alveolata</taxon>
        <taxon>Dinophyceae</taxon>
        <taxon>Suessiales</taxon>
        <taxon>Symbiodiniaceae</taxon>
        <taxon>Effrenium</taxon>
    </lineage>
</organism>
<sequence>MASPRRSDGTGTSSRDLLGTFEVKELGAFAIIFKNSFIDVLPLAEGASPEEAKIPFPLVRTKSMPILPRSKVDPDVAVSPKVDVDIVMDAPHDVGSIVAHQNRTGEVRVKSEKLHDTGGTGSVWNASLAGAGLELTLSIRTFLAQMRQLHQLLRSDDVPRGGSRLTQGCLEIGEAGLGVREATPERRTPGQVVRGAFRPKDHLSGGCITSDKQDHPLALQRKAGSGGPGTGSGGAVHLVAGPTGFVPAGPGYEAPEAAPDTRHRPSGYKPVWG</sequence>